<reference evidence="3" key="1">
    <citation type="submission" date="2016-06" db="UniProtKB">
        <authorList>
            <consortium name="WormBaseParasite"/>
        </authorList>
    </citation>
    <scope>IDENTIFICATION</scope>
</reference>
<evidence type="ECO:0000313" key="2">
    <source>
        <dbReference type="Proteomes" id="UP000275846"/>
    </source>
</evidence>
<dbReference type="EMBL" id="UYSU01034943">
    <property type="protein sequence ID" value="VDL95329.1"/>
    <property type="molecule type" value="Genomic_DNA"/>
</dbReference>
<sequence length="160" mass="17677">MGQTSDEAAIPSPSYPTNENNMSTRVFNLLKRSLIYVEISLLSKAPEFGHNDVTPTNVLASFKAFQLTSAIPEDMRAEIHSCASGLLRQTKHRQVLSIDEEKGLRSLKTDDSIVILTSDKGGATVIKEKINYSIKANQIFNDQKAYTPLAEDPTKNLPQP</sequence>
<organism evidence="3">
    <name type="scientific">Schistocephalus solidus</name>
    <name type="common">Tapeworm</name>
    <dbReference type="NCBI Taxonomy" id="70667"/>
    <lineage>
        <taxon>Eukaryota</taxon>
        <taxon>Metazoa</taxon>
        <taxon>Spiralia</taxon>
        <taxon>Lophotrochozoa</taxon>
        <taxon>Platyhelminthes</taxon>
        <taxon>Cestoda</taxon>
        <taxon>Eucestoda</taxon>
        <taxon>Diphyllobothriidea</taxon>
        <taxon>Diphyllobothriidae</taxon>
        <taxon>Schistocephalus</taxon>
    </lineage>
</organism>
<protein>
    <submittedName>
        <fullName evidence="3">PIN_6 domain-containing protein</fullName>
    </submittedName>
</protein>
<dbReference type="AlphaFoldDB" id="A0A183SXJ6"/>
<dbReference type="WBParaSite" id="SSLN_0000928801-mRNA-1">
    <property type="protein sequence ID" value="SSLN_0000928801-mRNA-1"/>
    <property type="gene ID" value="SSLN_0000928801"/>
</dbReference>
<keyword evidence="2" id="KW-1185">Reference proteome</keyword>
<accession>A0A183SXJ6</accession>
<proteinExistence type="predicted"/>
<evidence type="ECO:0000313" key="1">
    <source>
        <dbReference type="EMBL" id="VDL95329.1"/>
    </source>
</evidence>
<name>A0A183SXJ6_SCHSO</name>
<dbReference type="Proteomes" id="UP000275846">
    <property type="component" value="Unassembled WGS sequence"/>
</dbReference>
<reference evidence="1 2" key="2">
    <citation type="submission" date="2018-11" db="EMBL/GenBank/DDBJ databases">
        <authorList>
            <consortium name="Pathogen Informatics"/>
        </authorList>
    </citation>
    <scope>NUCLEOTIDE SEQUENCE [LARGE SCALE GENOMIC DNA]</scope>
    <source>
        <strain evidence="1 2">NST_G2</strain>
    </source>
</reference>
<evidence type="ECO:0000313" key="3">
    <source>
        <dbReference type="WBParaSite" id="SSLN_0000928801-mRNA-1"/>
    </source>
</evidence>
<gene>
    <name evidence="1" type="ORF">SSLN_LOCUS8944</name>
</gene>